<keyword evidence="3" id="KW-0645">Protease</keyword>
<dbReference type="Pfam" id="PF16187">
    <property type="entry name" value="Peptidase_M16_M"/>
    <property type="match status" value="1"/>
</dbReference>
<name>A0AAU9RGC2_THLAR</name>
<keyword evidence="7" id="KW-0482">Metalloprotease</keyword>
<evidence type="ECO:0000259" key="13">
    <source>
        <dbReference type="Pfam" id="PF22456"/>
    </source>
</evidence>
<dbReference type="Pfam" id="PF05193">
    <property type="entry name" value="Peptidase_M16_C"/>
    <property type="match status" value="1"/>
</dbReference>
<dbReference type="SUPFAM" id="SSF63411">
    <property type="entry name" value="LuxS/MPP-like metallohydrolase"/>
    <property type="match status" value="4"/>
</dbReference>
<proteinExistence type="inferred from homology"/>
<dbReference type="GO" id="GO:0046872">
    <property type="term" value="F:metal ion binding"/>
    <property type="evidence" value="ECO:0007669"/>
    <property type="project" value="UniProtKB-KW"/>
</dbReference>
<evidence type="ECO:0000256" key="8">
    <source>
        <dbReference type="RuleBase" id="RU004447"/>
    </source>
</evidence>
<evidence type="ECO:0000259" key="12">
    <source>
        <dbReference type="Pfam" id="PF16187"/>
    </source>
</evidence>
<evidence type="ECO:0000256" key="3">
    <source>
        <dbReference type="ARBA" id="ARBA00022670"/>
    </source>
</evidence>
<evidence type="ECO:0000256" key="9">
    <source>
        <dbReference type="SAM" id="MobiDB-lite"/>
    </source>
</evidence>
<dbReference type="FunFam" id="3.30.830.10:FF:000030">
    <property type="entry name" value="Insulin-degrading enzyme"/>
    <property type="match status" value="1"/>
</dbReference>
<dbReference type="GO" id="GO:0006508">
    <property type="term" value="P:proteolysis"/>
    <property type="evidence" value="ECO:0007669"/>
    <property type="project" value="UniProtKB-KW"/>
</dbReference>
<reference evidence="14 15" key="1">
    <citation type="submission" date="2022-03" db="EMBL/GenBank/DDBJ databases">
        <authorList>
            <person name="Nunn A."/>
            <person name="Chopra R."/>
            <person name="Nunn A."/>
            <person name="Contreras Garrido A."/>
        </authorList>
    </citation>
    <scope>NUCLEOTIDE SEQUENCE [LARGE SCALE GENOMIC DNA]</scope>
</reference>
<dbReference type="GO" id="GO:0004222">
    <property type="term" value="F:metalloendopeptidase activity"/>
    <property type="evidence" value="ECO:0007669"/>
    <property type="project" value="InterPro"/>
</dbReference>
<dbReference type="PROSITE" id="PS00143">
    <property type="entry name" value="INSULINASE"/>
    <property type="match status" value="1"/>
</dbReference>
<dbReference type="EMBL" id="OU466857">
    <property type="protein sequence ID" value="CAH2038719.1"/>
    <property type="molecule type" value="Genomic_DNA"/>
</dbReference>
<feature type="domain" description="Peptidase M16 C-terminal" evidence="11">
    <location>
        <begin position="365"/>
        <end position="542"/>
    </location>
</feature>
<organism evidence="14 15">
    <name type="scientific">Thlaspi arvense</name>
    <name type="common">Field penny-cress</name>
    <dbReference type="NCBI Taxonomy" id="13288"/>
    <lineage>
        <taxon>Eukaryota</taxon>
        <taxon>Viridiplantae</taxon>
        <taxon>Streptophyta</taxon>
        <taxon>Embryophyta</taxon>
        <taxon>Tracheophyta</taxon>
        <taxon>Spermatophyta</taxon>
        <taxon>Magnoliopsida</taxon>
        <taxon>eudicotyledons</taxon>
        <taxon>Gunneridae</taxon>
        <taxon>Pentapetalae</taxon>
        <taxon>rosids</taxon>
        <taxon>malvids</taxon>
        <taxon>Brassicales</taxon>
        <taxon>Brassicaceae</taxon>
        <taxon>Thlaspideae</taxon>
        <taxon>Thlaspi</taxon>
    </lineage>
</organism>
<accession>A0AAU9RGC2</accession>
<feature type="compositionally biased region" description="Acidic residues" evidence="9">
    <location>
        <begin position="153"/>
        <end position="199"/>
    </location>
</feature>
<evidence type="ECO:0000256" key="7">
    <source>
        <dbReference type="ARBA" id="ARBA00023049"/>
    </source>
</evidence>
<dbReference type="InterPro" id="IPR032632">
    <property type="entry name" value="Peptidase_M16_M"/>
</dbReference>
<feature type="domain" description="Peptidase M16 N-terminal" evidence="10">
    <location>
        <begin position="205"/>
        <end position="323"/>
    </location>
</feature>
<dbReference type="InterPro" id="IPR011249">
    <property type="entry name" value="Metalloenz_LuxS/M16"/>
</dbReference>
<dbReference type="InterPro" id="IPR011765">
    <property type="entry name" value="Pept_M16_N"/>
</dbReference>
<dbReference type="InterPro" id="IPR054734">
    <property type="entry name" value="PqqF-like_C_4"/>
</dbReference>
<keyword evidence="15" id="KW-1185">Reference proteome</keyword>
<dbReference type="Proteomes" id="UP000836841">
    <property type="component" value="Chromosome 1"/>
</dbReference>
<keyword evidence="6" id="KW-0862">Zinc</keyword>
<dbReference type="PANTHER" id="PTHR43690">
    <property type="entry name" value="NARDILYSIN"/>
    <property type="match status" value="1"/>
</dbReference>
<gene>
    <name evidence="14" type="ORF">TAV2_LOCUS1952</name>
</gene>
<sequence length="1017" mass="116063">MPSLPTQPNNVRAFQRAAHSVARRFRVSDWIIHERSIRGGNGDGDEDEAMYENNNVWQEGNSGGIGFIACREARPKKRKQETVLQQHFFPSRYLLRTRTMSAAKSASTLDNVVVKSPNDRRLYRVIELENGLCALLIHDPDIYPEGSVADGHPDEDEEDGEEEEGSDGSDEEDEDDEEGDEDDEEEGEGDEDDDEDEDEVKGKGDHQTKKAAAAMCVAMGSFLDPPEAQGLAHFLEHMLFMGSTEFPDENEYDSYLSKHGGSSNAYTEMEHTCYHFEVKREFLQGALKRFSQFFVAPLMKTEAMEREVLAVDSEFNQALQNDACRLQQFQCHTSAKGHPFNRFAWGNKKSLSGAMENGVDLRECIVKLYKEYYHGGLMKLVVIGGESLDMLESWVVELFGDVKSGSKIRPTLEAKGPIWEGGKLYRLEAVKDVHILDLTWTLPPLRHAYVKKPEDYLAHLLGHEGRGSLHSFLKAKGWAASLSAGVGDDGINRSSLAYVFGMSIHLTDSGLDKIYDIIGYIYQYLKLLRDVSPQEWIFKELQDIGNMDFRYAEEQPADDYAAELSENMLAYPVEHVIYGDYVYQTWDPKMIEDLMGFFTPKNMRINVVSKSNKSEEFQIEPWFGSLYTEEDASIAKLETSLSMYGDKLELKVYGFNEKIPALLSKFLAIAKSFMPSLDRFKVIKENMERGFRNTNMKPLNHSTYLRLQLLCKRIYDSDEKLSVLNDLSLTDLNSFIPVVRSQIFIEALCHGNLSEAEAVNISNIFKNSLTVEPLPSKCRHGEQITCFPLNAKIVRDVNVKNKSETNSVVELYYQIEPEEAQSTRMKAVLDLFHEIIEEPLFNQLRTKEQLGYVVECGPRLTYRVHGFCFCVQSSKYGPVHLLGRVDSFIKDIEGLLEQLDEESFEDYRSGMIARLLEKDPSLLSETNELWSQIVDKRYMFDFSHKEAEELRSIQKKDVINWYKTYFRESSPKCRRLAVRVWGCNTNMKETQTDPKSVQVIADAVAFKSTSQFYPSLC</sequence>
<dbReference type="Pfam" id="PF22456">
    <property type="entry name" value="PqqF-like_C_4"/>
    <property type="match status" value="1"/>
</dbReference>
<comment type="similarity">
    <text evidence="2 8">Belongs to the peptidase M16 family.</text>
</comment>
<evidence type="ECO:0000256" key="1">
    <source>
        <dbReference type="ARBA" id="ARBA00001947"/>
    </source>
</evidence>
<evidence type="ECO:0000256" key="6">
    <source>
        <dbReference type="ARBA" id="ARBA00022833"/>
    </source>
</evidence>
<evidence type="ECO:0000256" key="2">
    <source>
        <dbReference type="ARBA" id="ARBA00007261"/>
    </source>
</evidence>
<dbReference type="FunFam" id="3.30.830.10:FF:000012">
    <property type="entry name" value="Protease 3"/>
    <property type="match status" value="1"/>
</dbReference>
<keyword evidence="4" id="KW-0479">Metal-binding</keyword>
<dbReference type="InterPro" id="IPR050626">
    <property type="entry name" value="Peptidase_M16"/>
</dbReference>
<evidence type="ECO:0000313" key="15">
    <source>
        <dbReference type="Proteomes" id="UP000836841"/>
    </source>
</evidence>
<evidence type="ECO:0000256" key="5">
    <source>
        <dbReference type="ARBA" id="ARBA00022801"/>
    </source>
</evidence>
<evidence type="ECO:0000259" key="11">
    <source>
        <dbReference type="Pfam" id="PF05193"/>
    </source>
</evidence>
<feature type="region of interest" description="Disordered" evidence="9">
    <location>
        <begin position="144"/>
        <end position="207"/>
    </location>
</feature>
<evidence type="ECO:0000313" key="14">
    <source>
        <dbReference type="EMBL" id="CAH2038719.1"/>
    </source>
</evidence>
<dbReference type="Gene3D" id="3.30.830.10">
    <property type="entry name" value="Metalloenzyme, LuxS/M16 peptidase-like"/>
    <property type="match status" value="3"/>
</dbReference>
<dbReference type="AlphaFoldDB" id="A0AAU9RGC2"/>
<evidence type="ECO:0008006" key="16">
    <source>
        <dbReference type="Google" id="ProtNLM"/>
    </source>
</evidence>
<evidence type="ECO:0000259" key="10">
    <source>
        <dbReference type="Pfam" id="PF00675"/>
    </source>
</evidence>
<dbReference type="GO" id="GO:0005829">
    <property type="term" value="C:cytosol"/>
    <property type="evidence" value="ECO:0007669"/>
    <property type="project" value="TreeGrafter"/>
</dbReference>
<evidence type="ECO:0000256" key="4">
    <source>
        <dbReference type="ARBA" id="ARBA00022723"/>
    </source>
</evidence>
<dbReference type="InterPro" id="IPR007863">
    <property type="entry name" value="Peptidase_M16_C"/>
</dbReference>
<dbReference type="Pfam" id="PF00675">
    <property type="entry name" value="Peptidase_M16"/>
    <property type="match status" value="1"/>
</dbReference>
<feature type="domain" description="Peptidase M16 middle/third" evidence="12">
    <location>
        <begin position="549"/>
        <end position="631"/>
    </location>
</feature>
<feature type="domain" description="Coenzyme PQQ synthesis protein F-like C-terminal lobe" evidence="13">
    <location>
        <begin position="831"/>
        <end position="930"/>
    </location>
</feature>
<comment type="cofactor">
    <cofactor evidence="1">
        <name>Zn(2+)</name>
        <dbReference type="ChEBI" id="CHEBI:29105"/>
    </cofactor>
</comment>
<keyword evidence="5" id="KW-0378">Hydrolase</keyword>
<dbReference type="InterPro" id="IPR001431">
    <property type="entry name" value="Pept_M16_Zn_BS"/>
</dbReference>
<dbReference type="FunFam" id="3.30.830.10:FF:000005">
    <property type="entry name" value="nardilysin isoform X1"/>
    <property type="match status" value="1"/>
</dbReference>
<dbReference type="PANTHER" id="PTHR43690:SF18">
    <property type="entry name" value="INSULIN-DEGRADING ENZYME-RELATED"/>
    <property type="match status" value="1"/>
</dbReference>
<protein>
    <recommendedName>
        <fullName evidence="16">Nardilysin-like</fullName>
    </recommendedName>
</protein>